<proteinExistence type="predicted"/>
<dbReference type="AlphaFoldDB" id="A0A1B9AMD3"/>
<comment type="caution">
    <text evidence="1">The sequence shown here is derived from an EMBL/GenBank/DDBJ whole genome shotgun (WGS) entry which is preliminary data.</text>
</comment>
<reference evidence="2" key="1">
    <citation type="submission" date="2016-05" db="EMBL/GenBank/DDBJ databases">
        <authorList>
            <person name="Liu B."/>
            <person name="Wang J."/>
            <person name="Zhu Y."/>
            <person name="Liu G."/>
            <person name="Chen Q."/>
            <person name="Chen Z."/>
            <person name="Lan J."/>
            <person name="Che J."/>
            <person name="Ge C."/>
            <person name="Shi H."/>
            <person name="Pan Z."/>
            <person name="Liu X."/>
        </authorList>
    </citation>
    <scope>NUCLEOTIDE SEQUENCE [LARGE SCALE GENOMIC DNA]</scope>
    <source>
        <strain evidence="2">FJAT-27215</strain>
    </source>
</reference>
<evidence type="ECO:0000313" key="1">
    <source>
        <dbReference type="EMBL" id="OCA84999.1"/>
    </source>
</evidence>
<dbReference type="EMBL" id="MAYT01000027">
    <property type="protein sequence ID" value="OCA84999.1"/>
    <property type="molecule type" value="Genomic_DNA"/>
</dbReference>
<organism evidence="1 2">
    <name type="scientific">Pseudobacillus wudalianchiensis</name>
    <dbReference type="NCBI Taxonomy" id="1743143"/>
    <lineage>
        <taxon>Bacteria</taxon>
        <taxon>Bacillati</taxon>
        <taxon>Bacillota</taxon>
        <taxon>Bacilli</taxon>
        <taxon>Bacillales</taxon>
        <taxon>Bacillaceae</taxon>
        <taxon>Pseudobacillus</taxon>
    </lineage>
</organism>
<accession>A0A1B9AMD3</accession>
<protein>
    <submittedName>
        <fullName evidence="1">Uncharacterized protein</fullName>
    </submittedName>
</protein>
<name>A0A1B9AMD3_9BACI</name>
<evidence type="ECO:0000313" key="2">
    <source>
        <dbReference type="Proteomes" id="UP000092578"/>
    </source>
</evidence>
<keyword evidence="2" id="KW-1185">Reference proteome</keyword>
<dbReference type="Proteomes" id="UP000092578">
    <property type="component" value="Unassembled WGS sequence"/>
</dbReference>
<gene>
    <name evidence="1" type="ORF">A8F95_09855</name>
</gene>
<sequence length="66" mass="7140">MLAEKTGVFPGKKFGKWTVIEFSYSAATEEGEVLPHLRVACECGTSKILNVKVLRSGEMESCGCSV</sequence>